<accession>A0A1F8DT25</accession>
<evidence type="ECO:0000313" key="5">
    <source>
        <dbReference type="Proteomes" id="UP000177029"/>
    </source>
</evidence>
<keyword evidence="2" id="KW-0547">Nucleotide-binding</keyword>
<dbReference type="AlphaFoldDB" id="A0A1F8DT25"/>
<feature type="active site" evidence="1">
    <location>
        <position position="198"/>
    </location>
</feature>
<name>A0A1F8DT25_9BACT</name>
<evidence type="ECO:0000259" key="3">
    <source>
        <dbReference type="PROSITE" id="PS51459"/>
    </source>
</evidence>
<keyword evidence="2" id="KW-0067">ATP-binding</keyword>
<dbReference type="PROSITE" id="PS51459">
    <property type="entry name" value="FIDO"/>
    <property type="match status" value="1"/>
</dbReference>
<dbReference type="SUPFAM" id="SSF140931">
    <property type="entry name" value="Fic-like"/>
    <property type="match status" value="1"/>
</dbReference>
<comment type="caution">
    <text evidence="4">The sequence shown here is derived from an EMBL/GenBank/DDBJ whole genome shotgun (WGS) entry which is preliminary data.</text>
</comment>
<dbReference type="InterPro" id="IPR003812">
    <property type="entry name" value="Fido"/>
</dbReference>
<reference evidence="4 5" key="1">
    <citation type="journal article" date="2016" name="Nat. Commun.">
        <title>Thousands of microbial genomes shed light on interconnected biogeochemical processes in an aquifer system.</title>
        <authorList>
            <person name="Anantharaman K."/>
            <person name="Brown C.T."/>
            <person name="Hug L.A."/>
            <person name="Sharon I."/>
            <person name="Castelle C.J."/>
            <person name="Probst A.J."/>
            <person name="Thomas B.C."/>
            <person name="Singh A."/>
            <person name="Wilkins M.J."/>
            <person name="Karaoz U."/>
            <person name="Brodie E.L."/>
            <person name="Williams K.H."/>
            <person name="Hubbard S.S."/>
            <person name="Banfield J.F."/>
        </authorList>
    </citation>
    <scope>NUCLEOTIDE SEQUENCE [LARGE SCALE GENOMIC DNA]</scope>
</reference>
<organism evidence="4 5">
    <name type="scientific">Candidatus Wolfebacteria bacterium RIFCSPHIGHO2_01_FULL_48_22</name>
    <dbReference type="NCBI Taxonomy" id="1802555"/>
    <lineage>
        <taxon>Bacteria</taxon>
        <taxon>Candidatus Wolfeibacteriota</taxon>
    </lineage>
</organism>
<dbReference type="STRING" id="1802555.A2755_03165"/>
<protein>
    <recommendedName>
        <fullName evidence="3">Fido domain-containing protein</fullName>
    </recommendedName>
</protein>
<dbReference type="GO" id="GO:0005524">
    <property type="term" value="F:ATP binding"/>
    <property type="evidence" value="ECO:0007669"/>
    <property type="project" value="UniProtKB-KW"/>
</dbReference>
<evidence type="ECO:0000256" key="2">
    <source>
        <dbReference type="PIRSR" id="PIRSR640198-2"/>
    </source>
</evidence>
<dbReference type="InterPro" id="IPR036597">
    <property type="entry name" value="Fido-like_dom_sf"/>
</dbReference>
<sequence>MNPRFNKRIHVTPDMVQKIARIDELKGVWRGSAKLNPHILKQLKASVIITSTGASTRIEGSKMSDEEVARLIRGLKTKPPKGRDAEEVAGYADLLGRIFDNYKTFKFTEGQILQFHEILLHFSSKDQTHKGKYKSSDNVVVARNDAGDEVVLFRPTPPYLVKKEMDDVLVWTADVLDRKTIHPLLIIASFVFEFLAIHPFHDGNGRLSRALTNLLLLQTGYAYIPYVSLEEIIENRKDAYYLSLRETQRHHKTEHEDIGAWITFLLDALLAQAEAARHLIERDEPEQSLSERQLAVLRLFDDGAILSPKDIVLALKTMPLSTIKQALARLVKLQLLKRIGLGRATRYQKI</sequence>
<feature type="domain" description="Fido" evidence="3">
    <location>
        <begin position="107"/>
        <end position="267"/>
    </location>
</feature>
<dbReference type="Pfam" id="PF02661">
    <property type="entry name" value="Fic"/>
    <property type="match status" value="1"/>
</dbReference>
<dbReference type="PANTHER" id="PTHR13504">
    <property type="entry name" value="FIDO DOMAIN-CONTAINING PROTEIN DDB_G0283145"/>
    <property type="match status" value="1"/>
</dbReference>
<feature type="binding site" evidence="2">
    <location>
        <begin position="240"/>
        <end position="241"/>
    </location>
    <ligand>
        <name>ATP</name>
        <dbReference type="ChEBI" id="CHEBI:30616"/>
    </ligand>
</feature>
<dbReference type="InterPro" id="IPR040198">
    <property type="entry name" value="Fido_containing"/>
</dbReference>
<proteinExistence type="predicted"/>
<feature type="binding site" evidence="2">
    <location>
        <begin position="202"/>
        <end position="209"/>
    </location>
    <ligand>
        <name>ATP</name>
        <dbReference type="ChEBI" id="CHEBI:30616"/>
    </ligand>
</feature>
<evidence type="ECO:0000313" key="4">
    <source>
        <dbReference type="EMBL" id="OGM91787.1"/>
    </source>
</evidence>
<evidence type="ECO:0000256" key="1">
    <source>
        <dbReference type="PIRSR" id="PIRSR640198-1"/>
    </source>
</evidence>
<dbReference type="Gene3D" id="1.10.3290.10">
    <property type="entry name" value="Fido-like domain"/>
    <property type="match status" value="1"/>
</dbReference>
<gene>
    <name evidence="4" type="ORF">A2755_03165</name>
</gene>
<dbReference type="PANTHER" id="PTHR13504:SF38">
    <property type="entry name" value="FIDO DOMAIN-CONTAINING PROTEIN"/>
    <property type="match status" value="1"/>
</dbReference>
<dbReference type="Proteomes" id="UP000177029">
    <property type="component" value="Unassembled WGS sequence"/>
</dbReference>
<dbReference type="EMBL" id="MGIP01000007">
    <property type="protein sequence ID" value="OGM91787.1"/>
    <property type="molecule type" value="Genomic_DNA"/>
</dbReference>